<feature type="signal peptide" evidence="2">
    <location>
        <begin position="1"/>
        <end position="30"/>
    </location>
</feature>
<organism evidence="3 4">
    <name type="scientific">Deinococcus indicus</name>
    <dbReference type="NCBI Taxonomy" id="223556"/>
    <lineage>
        <taxon>Bacteria</taxon>
        <taxon>Thermotogati</taxon>
        <taxon>Deinococcota</taxon>
        <taxon>Deinococci</taxon>
        <taxon>Deinococcales</taxon>
        <taxon>Deinococcaceae</taxon>
        <taxon>Deinococcus</taxon>
    </lineage>
</organism>
<reference evidence="3 4" key="1">
    <citation type="submission" date="2017-05" db="EMBL/GenBank/DDBJ databases">
        <title>De novo genome assembly of Deniococcus indicus strain DR1.</title>
        <authorList>
            <person name="Chauhan D."/>
            <person name="Yennamalli R.M."/>
            <person name="Priyadarshini R."/>
        </authorList>
    </citation>
    <scope>NUCLEOTIDE SEQUENCE [LARGE SCALE GENOMIC DNA]</scope>
    <source>
        <strain evidence="3 4">DR1</strain>
    </source>
</reference>
<name>A0A246BPD9_9DEIO</name>
<keyword evidence="4" id="KW-1185">Reference proteome</keyword>
<sequence length="213" mass="21930">MARLLPGFSAARSVTATLLSLSLGAGSAGATTPPRTPLEPGLVTPGVPQAGPRPLPPTGSLTGSLTDVKPTTGLLTTVSGLRNLIRAGTLRPDAAARAELGEVLLKLRDAQTLGPQLSAQLQAELLATLTPAQGQSLRAHLRAREVQVQGLLARTRIAAPDGPVSPARQALNLLTPGGAAVVSALVQTPDLNPYRAEGVNRELLRTLLALLER</sequence>
<dbReference type="AlphaFoldDB" id="A0A246BPD9"/>
<comment type="caution">
    <text evidence="3">The sequence shown here is derived from an EMBL/GenBank/DDBJ whole genome shotgun (WGS) entry which is preliminary data.</text>
</comment>
<gene>
    <name evidence="3" type="ORF">CBQ26_04375</name>
</gene>
<accession>A0A246BPD9</accession>
<dbReference type="Proteomes" id="UP000197208">
    <property type="component" value="Unassembled WGS sequence"/>
</dbReference>
<proteinExistence type="predicted"/>
<keyword evidence="2" id="KW-0732">Signal</keyword>
<protein>
    <submittedName>
        <fullName evidence="3">Uncharacterized protein</fullName>
    </submittedName>
</protein>
<dbReference type="EMBL" id="NHMK01000009">
    <property type="protein sequence ID" value="OWL97525.1"/>
    <property type="molecule type" value="Genomic_DNA"/>
</dbReference>
<evidence type="ECO:0000256" key="2">
    <source>
        <dbReference type="SAM" id="SignalP"/>
    </source>
</evidence>
<evidence type="ECO:0000256" key="1">
    <source>
        <dbReference type="SAM" id="MobiDB-lite"/>
    </source>
</evidence>
<dbReference type="RefSeq" id="WP_088247341.1">
    <property type="nucleotide sequence ID" value="NZ_BNAM01000010.1"/>
</dbReference>
<feature type="chain" id="PRO_5012173517" evidence="2">
    <location>
        <begin position="31"/>
        <end position="213"/>
    </location>
</feature>
<evidence type="ECO:0000313" key="4">
    <source>
        <dbReference type="Proteomes" id="UP000197208"/>
    </source>
</evidence>
<evidence type="ECO:0000313" key="3">
    <source>
        <dbReference type="EMBL" id="OWL97525.1"/>
    </source>
</evidence>
<feature type="region of interest" description="Disordered" evidence="1">
    <location>
        <begin position="25"/>
        <end position="68"/>
    </location>
</feature>